<proteinExistence type="inferred from homology"/>
<dbReference type="Pfam" id="PF00893">
    <property type="entry name" value="Multi_Drug_Res"/>
    <property type="match status" value="1"/>
</dbReference>
<keyword evidence="1 2" id="KW-0812">Transmembrane</keyword>
<dbReference type="InterPro" id="IPR045324">
    <property type="entry name" value="Small_multidrug_res"/>
</dbReference>
<evidence type="ECO:0000256" key="1">
    <source>
        <dbReference type="RuleBase" id="RU003942"/>
    </source>
</evidence>
<protein>
    <submittedName>
        <fullName evidence="3">Quaternary ammonium compound-resistance protein SugE</fullName>
    </submittedName>
</protein>
<keyword evidence="2" id="KW-0472">Membrane</keyword>
<evidence type="ECO:0000313" key="4">
    <source>
        <dbReference type="Proteomes" id="UP000199639"/>
    </source>
</evidence>
<evidence type="ECO:0000313" key="3">
    <source>
        <dbReference type="EMBL" id="SDN27382.1"/>
    </source>
</evidence>
<dbReference type="Gene3D" id="1.10.3730.20">
    <property type="match status" value="1"/>
</dbReference>
<dbReference type="Proteomes" id="UP000199639">
    <property type="component" value="Unassembled WGS sequence"/>
</dbReference>
<dbReference type="SUPFAM" id="SSF103481">
    <property type="entry name" value="Multidrug resistance efflux transporter EmrE"/>
    <property type="match status" value="1"/>
</dbReference>
<accession>A0A5E9FZK1</accession>
<gene>
    <name evidence="3" type="ORF">SAMN05216368_104341</name>
</gene>
<comment type="similarity">
    <text evidence="1">Belongs to the drug/metabolite transporter (DMT) superfamily. Small multidrug resistance (SMR) (TC 2.A.7.1) family.</text>
</comment>
<organism evidence="3 4">
    <name type="scientific">Cryobacterium flavum</name>
    <dbReference type="NCBI Taxonomy" id="1424659"/>
    <lineage>
        <taxon>Bacteria</taxon>
        <taxon>Bacillati</taxon>
        <taxon>Actinomycetota</taxon>
        <taxon>Actinomycetes</taxon>
        <taxon>Micrococcales</taxon>
        <taxon>Microbacteriaceae</taxon>
        <taxon>Cryobacterium</taxon>
    </lineage>
</organism>
<dbReference type="EMBL" id="FNIB01000004">
    <property type="protein sequence ID" value="SDN27382.1"/>
    <property type="molecule type" value="Genomic_DNA"/>
</dbReference>
<reference evidence="3 4" key="1">
    <citation type="submission" date="2016-10" db="EMBL/GenBank/DDBJ databases">
        <authorList>
            <person name="Varghese N."/>
            <person name="Submissions S."/>
        </authorList>
    </citation>
    <scope>NUCLEOTIDE SEQUENCE [LARGE SCALE GENOMIC DNA]</scope>
    <source>
        <strain evidence="3 4">CGMCC 1.11215</strain>
    </source>
</reference>
<keyword evidence="2" id="KW-1133">Transmembrane helix</keyword>
<dbReference type="AlphaFoldDB" id="A0A5E9FZK1"/>
<evidence type="ECO:0000256" key="2">
    <source>
        <dbReference type="SAM" id="Phobius"/>
    </source>
</evidence>
<comment type="subcellular location">
    <subcellularLocation>
        <location evidence="1">Cell membrane</location>
        <topology evidence="1">Multi-pass membrane protein</topology>
    </subcellularLocation>
</comment>
<sequence>MSWIVLIASGVLEAVWTTALGRSVGFTKLWPTVIFGAGLALSMGGLAGAMREILIGEAMPSGLASAHL</sequence>
<name>A0A5E9FZK1_9MICO</name>
<feature type="transmembrane region" description="Helical" evidence="2">
    <location>
        <begin position="31"/>
        <end position="50"/>
    </location>
</feature>
<dbReference type="GO" id="GO:0022857">
    <property type="term" value="F:transmembrane transporter activity"/>
    <property type="evidence" value="ECO:0007669"/>
    <property type="project" value="InterPro"/>
</dbReference>
<dbReference type="GO" id="GO:0005886">
    <property type="term" value="C:plasma membrane"/>
    <property type="evidence" value="ECO:0007669"/>
    <property type="project" value="UniProtKB-SubCell"/>
</dbReference>
<dbReference type="InterPro" id="IPR037185">
    <property type="entry name" value="EmrE-like"/>
</dbReference>